<feature type="domain" description="CMP/dCMP-type deaminase" evidence="3">
    <location>
        <begin position="140"/>
        <end position="276"/>
    </location>
</feature>
<dbReference type="RefSeq" id="XP_024665981.1">
    <property type="nucleotide sequence ID" value="XM_024810213.1"/>
</dbReference>
<evidence type="ECO:0000313" key="5">
    <source>
        <dbReference type="Proteomes" id="UP000238350"/>
    </source>
</evidence>
<dbReference type="GO" id="GO:0005634">
    <property type="term" value="C:nucleus"/>
    <property type="evidence" value="ECO:0007669"/>
    <property type="project" value="TreeGrafter"/>
</dbReference>
<organism evidence="4 5">
    <name type="scientific">Wickerhamiella sorbophila</name>
    <dbReference type="NCBI Taxonomy" id="45607"/>
    <lineage>
        <taxon>Eukaryota</taxon>
        <taxon>Fungi</taxon>
        <taxon>Dikarya</taxon>
        <taxon>Ascomycota</taxon>
        <taxon>Saccharomycotina</taxon>
        <taxon>Dipodascomycetes</taxon>
        <taxon>Dipodascales</taxon>
        <taxon>Trichomonascaceae</taxon>
        <taxon>Wickerhamiella</taxon>
    </lineage>
</organism>
<keyword evidence="1" id="KW-0819">tRNA processing</keyword>
<dbReference type="EMBL" id="NDIQ01000022">
    <property type="protein sequence ID" value="PRT56036.1"/>
    <property type="molecule type" value="Genomic_DNA"/>
</dbReference>
<dbReference type="Proteomes" id="UP000238350">
    <property type="component" value="Unassembled WGS sequence"/>
</dbReference>
<accession>A0A2T0FM27</accession>
<dbReference type="GO" id="GO:0008033">
    <property type="term" value="P:tRNA processing"/>
    <property type="evidence" value="ECO:0007669"/>
    <property type="project" value="UniProtKB-KW"/>
</dbReference>
<reference evidence="4 5" key="1">
    <citation type="submission" date="2017-04" db="EMBL/GenBank/DDBJ databases">
        <title>Genome sequencing of [Candida] sorbophila.</title>
        <authorList>
            <person name="Ahn J.O."/>
        </authorList>
    </citation>
    <scope>NUCLEOTIDE SEQUENCE [LARGE SCALE GENOMIC DNA]</scope>
    <source>
        <strain evidence="4 5">DS02</strain>
    </source>
</reference>
<dbReference type="PANTHER" id="PTHR11079">
    <property type="entry name" value="CYTOSINE DEAMINASE FAMILY MEMBER"/>
    <property type="match status" value="1"/>
</dbReference>
<dbReference type="InterPro" id="IPR002125">
    <property type="entry name" value="CMP_dCMP_dom"/>
</dbReference>
<evidence type="ECO:0000256" key="2">
    <source>
        <dbReference type="ARBA" id="ARBA00038160"/>
    </source>
</evidence>
<dbReference type="OrthoDB" id="3180714at2759"/>
<dbReference type="Pfam" id="PF00383">
    <property type="entry name" value="dCMP_cyt_deam_1"/>
    <property type="match status" value="1"/>
</dbReference>
<evidence type="ECO:0000313" key="4">
    <source>
        <dbReference type="EMBL" id="PRT56036.1"/>
    </source>
</evidence>
<dbReference type="PANTHER" id="PTHR11079:SF156">
    <property type="entry name" value="INACTIVE TRNA-SPECIFIC ADENOSINE DEAMINASE-LIKE PROTEIN 3-RELATED"/>
    <property type="match status" value="1"/>
</dbReference>
<sequence>MVRINRQGKFQQVLGLDASRQLGLVPVWYIELPATELSGMLAKLKESLPAEPFDLAHIRRIVKLETSEDKGILLRLLVCSQGLVPESTVQELVGSHKLHSARVSKYQADTKEESAQWSQESGWPISWRGNPAAVLPVLSPETQKQMEEWVERIAKSDRVRALVVNPITNELLADECEQKTTHPLNHAVMRAIQAVAERERQAKRGNPESENYLCLDMDVYTTDEPCTMCSMALVHSRIGRLIYIRQSTVSGAIDPRSQLSYGLHGRPQLNHTFQVWQYHLEG</sequence>
<dbReference type="PROSITE" id="PS51747">
    <property type="entry name" value="CYT_DCMP_DEAMINASES_2"/>
    <property type="match status" value="1"/>
</dbReference>
<dbReference type="InterPro" id="IPR016193">
    <property type="entry name" value="Cytidine_deaminase-like"/>
</dbReference>
<dbReference type="GO" id="GO:0052717">
    <property type="term" value="F:tRNA-specific adenosine-34 deaminase activity"/>
    <property type="evidence" value="ECO:0007669"/>
    <property type="project" value="TreeGrafter"/>
</dbReference>
<dbReference type="AlphaFoldDB" id="A0A2T0FM27"/>
<name>A0A2T0FM27_9ASCO</name>
<protein>
    <submittedName>
        <fullName evidence="4">tRNA-specific adenosine deaminase subunit TAD3</fullName>
    </submittedName>
</protein>
<dbReference type="Gene3D" id="3.40.140.10">
    <property type="entry name" value="Cytidine Deaminase, domain 2"/>
    <property type="match status" value="1"/>
</dbReference>
<gene>
    <name evidence="4" type="ORF">B9G98_03656</name>
</gene>
<dbReference type="GeneID" id="36517404"/>
<evidence type="ECO:0000259" key="3">
    <source>
        <dbReference type="PROSITE" id="PS51747"/>
    </source>
</evidence>
<keyword evidence="5" id="KW-1185">Reference proteome</keyword>
<proteinExistence type="inferred from homology"/>
<comment type="caution">
    <text evidence="4">The sequence shown here is derived from an EMBL/GenBank/DDBJ whole genome shotgun (WGS) entry which is preliminary data.</text>
</comment>
<dbReference type="STRING" id="45607.A0A2T0FM27"/>
<dbReference type="CDD" id="cd01285">
    <property type="entry name" value="nucleoside_deaminase"/>
    <property type="match status" value="1"/>
</dbReference>
<dbReference type="GO" id="GO:0005737">
    <property type="term" value="C:cytoplasm"/>
    <property type="evidence" value="ECO:0007669"/>
    <property type="project" value="TreeGrafter"/>
</dbReference>
<comment type="similarity">
    <text evidence="2">Belongs to the cytidine and deoxycytidylate deaminase family. ADAT3 subfamily.</text>
</comment>
<evidence type="ECO:0000256" key="1">
    <source>
        <dbReference type="ARBA" id="ARBA00022694"/>
    </source>
</evidence>
<dbReference type="SUPFAM" id="SSF53927">
    <property type="entry name" value="Cytidine deaminase-like"/>
    <property type="match status" value="1"/>
</dbReference>